<protein>
    <submittedName>
        <fullName evidence="2">Uncharacterized protein</fullName>
    </submittedName>
</protein>
<evidence type="ECO:0000256" key="1">
    <source>
        <dbReference type="SAM" id="SignalP"/>
    </source>
</evidence>
<keyword evidence="3" id="KW-1185">Reference proteome</keyword>
<name>A0A7W9GP98_9ACTN</name>
<evidence type="ECO:0000313" key="2">
    <source>
        <dbReference type="EMBL" id="MBB5787206.1"/>
    </source>
</evidence>
<dbReference type="Proteomes" id="UP000542813">
    <property type="component" value="Unassembled WGS sequence"/>
</dbReference>
<dbReference type="RefSeq" id="WP_184821124.1">
    <property type="nucleotide sequence ID" value="NZ_JACHMM010000001.1"/>
</dbReference>
<sequence>MLKTPTVLRAAVSAIALVVAFLGATAPSSAAPAAEVQPRDQCHIWVEVVPGVFEYLNICDDPGDDGGGGGGGGSGPICDLGNEPYIEFCLTDDMPCFADIPSPIPVESWPMEDRPSSSHIFTWVHCDDPDSDVEYNDADWIRPYRDALPDLYEAVYGQLQTPAFTLSFTPEGMSYVGARTRFLLDGLGDGEIIGAEAGPLQATGTLSHVEIDPGDGTPIIECDPDLRSTACEHVYLTMSYDQNALDLEGRPSFTAQARLIYDITFTVDGEEAPEVPGVPNTLESPWNGTLVPVGEIQALVRTR</sequence>
<evidence type="ECO:0000313" key="3">
    <source>
        <dbReference type="Proteomes" id="UP000542813"/>
    </source>
</evidence>
<reference evidence="2 3" key="1">
    <citation type="submission" date="2020-08" db="EMBL/GenBank/DDBJ databases">
        <title>Sequencing the genomes of 1000 actinobacteria strains.</title>
        <authorList>
            <person name="Klenk H.-P."/>
        </authorList>
    </citation>
    <scope>NUCLEOTIDE SEQUENCE [LARGE SCALE GENOMIC DNA]</scope>
    <source>
        <strain evidence="2 3">DSM 102122</strain>
    </source>
</reference>
<accession>A0A7W9GP98</accession>
<comment type="caution">
    <text evidence="2">The sequence shown here is derived from an EMBL/GenBank/DDBJ whole genome shotgun (WGS) entry which is preliminary data.</text>
</comment>
<feature type="signal peptide" evidence="1">
    <location>
        <begin position="1"/>
        <end position="30"/>
    </location>
</feature>
<dbReference type="EMBL" id="JACHMM010000001">
    <property type="protein sequence ID" value="MBB5787206.1"/>
    <property type="molecule type" value="Genomic_DNA"/>
</dbReference>
<gene>
    <name evidence="2" type="ORF">HD601_001781</name>
</gene>
<organism evidence="2 3">
    <name type="scientific">Jiangella mangrovi</name>
    <dbReference type="NCBI Taxonomy" id="1524084"/>
    <lineage>
        <taxon>Bacteria</taxon>
        <taxon>Bacillati</taxon>
        <taxon>Actinomycetota</taxon>
        <taxon>Actinomycetes</taxon>
        <taxon>Jiangellales</taxon>
        <taxon>Jiangellaceae</taxon>
        <taxon>Jiangella</taxon>
    </lineage>
</organism>
<dbReference type="AlphaFoldDB" id="A0A7W9GP98"/>
<feature type="chain" id="PRO_5038928837" evidence="1">
    <location>
        <begin position="31"/>
        <end position="303"/>
    </location>
</feature>
<proteinExistence type="predicted"/>
<keyword evidence="1" id="KW-0732">Signal</keyword>